<dbReference type="OrthoDB" id="5296287at2759"/>
<evidence type="ECO:0000256" key="1">
    <source>
        <dbReference type="ARBA" id="ARBA00004141"/>
    </source>
</evidence>
<organism evidence="8 9">
    <name type="scientific">Candida parapsilosis</name>
    <name type="common">Yeast</name>
    <dbReference type="NCBI Taxonomy" id="5480"/>
    <lineage>
        <taxon>Eukaryota</taxon>
        <taxon>Fungi</taxon>
        <taxon>Dikarya</taxon>
        <taxon>Ascomycota</taxon>
        <taxon>Saccharomycotina</taxon>
        <taxon>Pichiomycetes</taxon>
        <taxon>Debaryomycetaceae</taxon>
        <taxon>Candida/Lodderomyces clade</taxon>
        <taxon>Candida</taxon>
    </lineage>
</organism>
<feature type="domain" description="Major facilitator superfamily (MFS) profile" evidence="7">
    <location>
        <begin position="74"/>
        <end position="465"/>
    </location>
</feature>
<evidence type="ECO:0000313" key="8">
    <source>
        <dbReference type="EMBL" id="KAF6057219.1"/>
    </source>
</evidence>
<feature type="transmembrane region" description="Helical" evidence="6">
    <location>
        <begin position="165"/>
        <end position="184"/>
    </location>
</feature>
<reference evidence="8" key="1">
    <citation type="submission" date="2020-03" db="EMBL/GenBank/DDBJ databases">
        <title>FDA dAtabase for Regulatory Grade micrObial Sequences (FDA-ARGOS): Supporting development and validation of Infectious Disease Dx tests.</title>
        <authorList>
            <person name="Campos J."/>
            <person name="Goldberg B."/>
            <person name="Tallon L."/>
            <person name="Sadzewicz L."/>
            <person name="Vavikolanu K."/>
            <person name="Mehta A."/>
            <person name="Aluvathingal J."/>
            <person name="Nadendla S."/>
            <person name="Nandy P."/>
            <person name="Geyer C."/>
            <person name="Yan Y."/>
            <person name="Sichtig H."/>
        </authorList>
    </citation>
    <scope>NUCLEOTIDE SEQUENCE [LARGE SCALE GENOMIC DNA]</scope>
    <source>
        <strain evidence="8">FDAARGOS_652</strain>
    </source>
</reference>
<feature type="transmembrane region" description="Helical" evidence="6">
    <location>
        <begin position="72"/>
        <end position="91"/>
    </location>
</feature>
<dbReference type="CDD" id="cd17316">
    <property type="entry name" value="MFS_SV2_like"/>
    <property type="match status" value="1"/>
</dbReference>
<feature type="transmembrane region" description="Helical" evidence="6">
    <location>
        <begin position="196"/>
        <end position="220"/>
    </location>
</feature>
<dbReference type="PANTHER" id="PTHR23508:SF10">
    <property type="entry name" value="CARBOXYLIC ACID TRANSPORTER PROTEIN HOMOLOG"/>
    <property type="match status" value="1"/>
</dbReference>
<protein>
    <submittedName>
        <fullName evidence="8">Sugar (And other) transporter family protein</fullName>
    </submittedName>
</protein>
<keyword evidence="2 6" id="KW-0812">Transmembrane</keyword>
<evidence type="ECO:0000256" key="3">
    <source>
        <dbReference type="ARBA" id="ARBA00022989"/>
    </source>
</evidence>
<dbReference type="InterPro" id="IPR020846">
    <property type="entry name" value="MFS_dom"/>
</dbReference>
<evidence type="ECO:0000259" key="7">
    <source>
        <dbReference type="PROSITE" id="PS50850"/>
    </source>
</evidence>
<evidence type="ECO:0000256" key="4">
    <source>
        <dbReference type="ARBA" id="ARBA00023136"/>
    </source>
</evidence>
<proteinExistence type="predicted"/>
<feature type="transmembrane region" description="Helical" evidence="6">
    <location>
        <begin position="356"/>
        <end position="373"/>
    </location>
</feature>
<dbReference type="PROSITE" id="PS50850">
    <property type="entry name" value="MFS"/>
    <property type="match status" value="1"/>
</dbReference>
<evidence type="ECO:0000256" key="5">
    <source>
        <dbReference type="SAM" id="MobiDB-lite"/>
    </source>
</evidence>
<feature type="compositionally biased region" description="Acidic residues" evidence="5">
    <location>
        <begin position="483"/>
        <end position="493"/>
    </location>
</feature>
<dbReference type="GO" id="GO:0015355">
    <property type="term" value="F:secondary active monocarboxylate transmembrane transporter activity"/>
    <property type="evidence" value="ECO:0007669"/>
    <property type="project" value="TreeGrafter"/>
</dbReference>
<dbReference type="InterPro" id="IPR036259">
    <property type="entry name" value="MFS_trans_sf"/>
</dbReference>
<evidence type="ECO:0000256" key="6">
    <source>
        <dbReference type="SAM" id="Phobius"/>
    </source>
</evidence>
<evidence type="ECO:0000256" key="2">
    <source>
        <dbReference type="ARBA" id="ARBA00022692"/>
    </source>
</evidence>
<evidence type="ECO:0000313" key="9">
    <source>
        <dbReference type="Proteomes" id="UP000590412"/>
    </source>
</evidence>
<dbReference type="Proteomes" id="UP000590412">
    <property type="component" value="Unassembled WGS sequence"/>
</dbReference>
<feature type="transmembrane region" description="Helical" evidence="6">
    <location>
        <begin position="111"/>
        <end position="132"/>
    </location>
</feature>
<keyword evidence="4 6" id="KW-0472">Membrane</keyword>
<sequence length="520" mass="58607">MTTPLRPITSETPDQHNKHIVKPPAFTSKDIKEYTKTRFTSLWVGRKELSKYPWYEICNPFHPLIALNAHQWNFFFLGFWGWTWDAFDFFITSLNVTNIANDLQVSTKDVTWGITLVLMFRTVGAAIFGAIGDNFGMKWPYILNMVLLMSIQIGTGFVTTYSQFLGVRALFGIAMGGIYGNCSAEALGDAPRKARGILSGIFQSGWPSGYLLAVVFQRAFEMTEKTWQNMFFFSAGVPVIFITWRFFNPETFVYQRQRARFREGAIQKESKIAEFRHQASKALRTYWMIIIYMVLLMSGFNFSSHGSQDLYPTMLTSEYHYGPNRATVVNVCANLGGIFGGIIISHLSTYFGRRTLMICANTFGGAFLYLWAFKPTWITAFLMQFGTQGAWSVVPIHLNELAPPQFRSFVVGVSYQLGNLISSASATIEATMNETLHDLGKTMAIFEGAVLCYLIPILFIGPEHKGAELGVERDDRMSVHGGDDDDDDVEDNSYGEHDKKDSEFEKVPEVVEVAKDGGKV</sequence>
<comment type="subcellular location">
    <subcellularLocation>
        <location evidence="1">Membrane</location>
        <topology evidence="1">Multi-pass membrane protein</topology>
    </subcellularLocation>
</comment>
<accession>A0A8X7TBU7</accession>
<comment type="caution">
    <text evidence="8">The sequence shown here is derived from an EMBL/GenBank/DDBJ whole genome shotgun (WGS) entry which is preliminary data.</text>
</comment>
<dbReference type="Gene3D" id="1.20.1250.20">
    <property type="entry name" value="MFS general substrate transporter like domains"/>
    <property type="match status" value="1"/>
</dbReference>
<dbReference type="InterPro" id="IPR005828">
    <property type="entry name" value="MFS_sugar_transport-like"/>
</dbReference>
<feature type="region of interest" description="Disordered" evidence="5">
    <location>
        <begin position="474"/>
        <end position="508"/>
    </location>
</feature>
<dbReference type="AlphaFoldDB" id="A0A8X7TBU7"/>
<feature type="transmembrane region" description="Helical" evidence="6">
    <location>
        <begin position="226"/>
        <end position="247"/>
    </location>
</feature>
<feature type="transmembrane region" description="Helical" evidence="6">
    <location>
        <begin position="139"/>
        <end position="159"/>
    </location>
</feature>
<gene>
    <name evidence="8" type="ORF">FOB60_001774</name>
</gene>
<dbReference type="Pfam" id="PF00083">
    <property type="entry name" value="Sugar_tr"/>
    <property type="match status" value="1"/>
</dbReference>
<dbReference type="GO" id="GO:0035879">
    <property type="term" value="P:plasma membrane lactate transport"/>
    <property type="evidence" value="ECO:0007669"/>
    <property type="project" value="TreeGrafter"/>
</dbReference>
<dbReference type="SUPFAM" id="SSF103473">
    <property type="entry name" value="MFS general substrate transporter"/>
    <property type="match status" value="1"/>
</dbReference>
<feature type="compositionally biased region" description="Basic and acidic residues" evidence="5">
    <location>
        <begin position="494"/>
        <end position="508"/>
    </location>
</feature>
<dbReference type="PANTHER" id="PTHR23508">
    <property type="entry name" value="CARBOXYLIC ACID TRANSPORTER PROTEIN HOMOLOG"/>
    <property type="match status" value="1"/>
</dbReference>
<dbReference type="EMBL" id="JABWAB010000003">
    <property type="protein sequence ID" value="KAF6057219.1"/>
    <property type="molecule type" value="Genomic_DNA"/>
</dbReference>
<feature type="transmembrane region" description="Helical" evidence="6">
    <location>
        <begin position="286"/>
        <end position="306"/>
    </location>
</feature>
<dbReference type="GO" id="GO:0005886">
    <property type="term" value="C:plasma membrane"/>
    <property type="evidence" value="ECO:0007669"/>
    <property type="project" value="TreeGrafter"/>
</dbReference>
<feature type="transmembrane region" description="Helical" evidence="6">
    <location>
        <begin position="326"/>
        <end position="344"/>
    </location>
</feature>
<name>A0A8X7TBU7_CANPA</name>
<keyword evidence="3 6" id="KW-1133">Transmembrane helix</keyword>